<evidence type="ECO:0000259" key="8">
    <source>
        <dbReference type="Pfam" id="PF13359"/>
    </source>
</evidence>
<name>A0A8S3Y128_PARAO</name>
<evidence type="ECO:0000256" key="3">
    <source>
        <dbReference type="ARBA" id="ARBA00006958"/>
    </source>
</evidence>
<dbReference type="AlphaFoldDB" id="A0A8S3Y128"/>
<organism evidence="9 10">
    <name type="scientific">Parnassius apollo</name>
    <name type="common">Apollo butterfly</name>
    <name type="synonym">Papilio apollo</name>
    <dbReference type="NCBI Taxonomy" id="110799"/>
    <lineage>
        <taxon>Eukaryota</taxon>
        <taxon>Metazoa</taxon>
        <taxon>Ecdysozoa</taxon>
        <taxon>Arthropoda</taxon>
        <taxon>Hexapoda</taxon>
        <taxon>Insecta</taxon>
        <taxon>Pterygota</taxon>
        <taxon>Neoptera</taxon>
        <taxon>Endopterygota</taxon>
        <taxon>Lepidoptera</taxon>
        <taxon>Glossata</taxon>
        <taxon>Ditrysia</taxon>
        <taxon>Papilionoidea</taxon>
        <taxon>Papilionidae</taxon>
        <taxon>Parnassiinae</taxon>
        <taxon>Parnassini</taxon>
        <taxon>Parnassius</taxon>
        <taxon>Parnassius</taxon>
    </lineage>
</organism>
<dbReference type="GO" id="GO:0016787">
    <property type="term" value="F:hydrolase activity"/>
    <property type="evidence" value="ECO:0007669"/>
    <property type="project" value="UniProtKB-KW"/>
</dbReference>
<dbReference type="GO" id="GO:0046872">
    <property type="term" value="F:metal ion binding"/>
    <property type="evidence" value="ECO:0007669"/>
    <property type="project" value="UniProtKB-KW"/>
</dbReference>
<dbReference type="OrthoDB" id="7434799at2759"/>
<dbReference type="InterPro" id="IPR045249">
    <property type="entry name" value="HARBI1-like"/>
</dbReference>
<evidence type="ECO:0000313" key="9">
    <source>
        <dbReference type="EMBL" id="CAG5045205.1"/>
    </source>
</evidence>
<keyword evidence="4" id="KW-0540">Nuclease</keyword>
<feature type="non-terminal residue" evidence="9">
    <location>
        <position position="1"/>
    </location>
</feature>
<keyword evidence="6" id="KW-0378">Hydrolase</keyword>
<reference evidence="9" key="1">
    <citation type="submission" date="2021-04" db="EMBL/GenBank/DDBJ databases">
        <authorList>
            <person name="Tunstrom K."/>
        </authorList>
    </citation>
    <scope>NUCLEOTIDE SEQUENCE</scope>
</reference>
<dbReference type="PANTHER" id="PTHR22930">
    <property type="match status" value="1"/>
</dbReference>
<dbReference type="Proteomes" id="UP000691718">
    <property type="component" value="Unassembled WGS sequence"/>
</dbReference>
<comment type="caution">
    <text evidence="9">The sequence shown here is derived from an EMBL/GenBank/DDBJ whole genome shotgun (WGS) entry which is preliminary data.</text>
</comment>
<evidence type="ECO:0000256" key="7">
    <source>
        <dbReference type="ARBA" id="ARBA00023242"/>
    </source>
</evidence>
<dbReference type="GO" id="GO:0004518">
    <property type="term" value="F:nuclease activity"/>
    <property type="evidence" value="ECO:0007669"/>
    <property type="project" value="UniProtKB-KW"/>
</dbReference>
<dbReference type="EMBL" id="CAJQZP010001427">
    <property type="protein sequence ID" value="CAG5045205.1"/>
    <property type="molecule type" value="Genomic_DNA"/>
</dbReference>
<accession>A0A8S3Y128</accession>
<sequence length="141" mass="15609">LSLGDNKASATALNETHIPEFCGASFLLSADTGDALPPQLPGRIRMIAGDSGYSQRPWIMTPILNAPQGSREELYTTRHVQARTCIERCFGLLKTRWRCLLRDRVLHYHPTVASKITLACCVLHNISVHVHLPAPSDILLL</sequence>
<dbReference type="PANTHER" id="PTHR22930:SF85">
    <property type="entry name" value="GH03217P-RELATED"/>
    <property type="match status" value="1"/>
</dbReference>
<gene>
    <name evidence="9" type="ORF">PAPOLLO_LOCUS23206</name>
</gene>
<evidence type="ECO:0000256" key="2">
    <source>
        <dbReference type="ARBA" id="ARBA00004123"/>
    </source>
</evidence>
<evidence type="ECO:0000256" key="5">
    <source>
        <dbReference type="ARBA" id="ARBA00022723"/>
    </source>
</evidence>
<comment type="cofactor">
    <cofactor evidence="1">
        <name>a divalent metal cation</name>
        <dbReference type="ChEBI" id="CHEBI:60240"/>
    </cofactor>
</comment>
<comment type="subcellular location">
    <subcellularLocation>
        <location evidence="2">Nucleus</location>
    </subcellularLocation>
</comment>
<comment type="similarity">
    <text evidence="3">Belongs to the HARBI1 family.</text>
</comment>
<evidence type="ECO:0000313" key="10">
    <source>
        <dbReference type="Proteomes" id="UP000691718"/>
    </source>
</evidence>
<dbReference type="InterPro" id="IPR027806">
    <property type="entry name" value="HARBI1_dom"/>
</dbReference>
<keyword evidence="7" id="KW-0539">Nucleus</keyword>
<protein>
    <submittedName>
        <fullName evidence="9">(apollo) hypothetical protein</fullName>
    </submittedName>
</protein>
<keyword evidence="10" id="KW-1185">Reference proteome</keyword>
<dbReference type="Pfam" id="PF13359">
    <property type="entry name" value="DDE_Tnp_4"/>
    <property type="match status" value="1"/>
</dbReference>
<dbReference type="GO" id="GO:0005634">
    <property type="term" value="C:nucleus"/>
    <property type="evidence" value="ECO:0007669"/>
    <property type="project" value="UniProtKB-SubCell"/>
</dbReference>
<keyword evidence="5" id="KW-0479">Metal-binding</keyword>
<feature type="domain" description="DDE Tnp4" evidence="8">
    <location>
        <begin position="45"/>
        <end position="125"/>
    </location>
</feature>
<evidence type="ECO:0000256" key="1">
    <source>
        <dbReference type="ARBA" id="ARBA00001968"/>
    </source>
</evidence>
<evidence type="ECO:0000256" key="4">
    <source>
        <dbReference type="ARBA" id="ARBA00022722"/>
    </source>
</evidence>
<proteinExistence type="inferred from homology"/>
<evidence type="ECO:0000256" key="6">
    <source>
        <dbReference type="ARBA" id="ARBA00022801"/>
    </source>
</evidence>